<feature type="transmembrane region" description="Helical" evidence="1">
    <location>
        <begin position="48"/>
        <end position="71"/>
    </location>
</feature>
<proteinExistence type="predicted"/>
<dbReference type="AlphaFoldDB" id="A0A418VA72"/>
<evidence type="ECO:0000313" key="3">
    <source>
        <dbReference type="Proteomes" id="UP000286287"/>
    </source>
</evidence>
<evidence type="ECO:0000256" key="1">
    <source>
        <dbReference type="SAM" id="Phobius"/>
    </source>
</evidence>
<feature type="transmembrane region" description="Helical" evidence="1">
    <location>
        <begin position="77"/>
        <end position="98"/>
    </location>
</feature>
<name>A0A418VA72_9DEIO</name>
<gene>
    <name evidence="2" type="ORF">D3875_17170</name>
</gene>
<keyword evidence="1" id="KW-1133">Transmembrane helix</keyword>
<dbReference type="EMBL" id="QYUJ01000014">
    <property type="protein sequence ID" value="RJF73014.1"/>
    <property type="molecule type" value="Genomic_DNA"/>
</dbReference>
<evidence type="ECO:0000313" key="2">
    <source>
        <dbReference type="EMBL" id="RJF73014.1"/>
    </source>
</evidence>
<keyword evidence="1" id="KW-0812">Transmembrane</keyword>
<organism evidence="2 3">
    <name type="scientific">Deinococcus cavernae</name>
    <dbReference type="NCBI Taxonomy" id="2320857"/>
    <lineage>
        <taxon>Bacteria</taxon>
        <taxon>Thermotogati</taxon>
        <taxon>Deinococcota</taxon>
        <taxon>Deinococci</taxon>
        <taxon>Deinococcales</taxon>
        <taxon>Deinococcaceae</taxon>
        <taxon>Deinococcus</taxon>
    </lineage>
</organism>
<accession>A0A418VA72</accession>
<protein>
    <submittedName>
        <fullName evidence="2">Uncharacterized protein</fullName>
    </submittedName>
</protein>
<keyword evidence="3" id="KW-1185">Reference proteome</keyword>
<reference evidence="2 3" key="1">
    <citation type="submission" date="2018-09" db="EMBL/GenBank/DDBJ databases">
        <authorList>
            <person name="Zhu H."/>
        </authorList>
    </citation>
    <scope>NUCLEOTIDE SEQUENCE [LARGE SCALE GENOMIC DNA]</scope>
    <source>
        <strain evidence="2 3">K2S05-167</strain>
    </source>
</reference>
<dbReference type="Proteomes" id="UP000286287">
    <property type="component" value="Unassembled WGS sequence"/>
</dbReference>
<comment type="caution">
    <text evidence="2">The sequence shown here is derived from an EMBL/GenBank/DDBJ whole genome shotgun (WGS) entry which is preliminary data.</text>
</comment>
<dbReference type="RefSeq" id="WP_119765700.1">
    <property type="nucleotide sequence ID" value="NZ_QYUJ01000014.1"/>
</dbReference>
<sequence length="130" mass="15267">MTRRVPAQDWHECPKCAYPMVRWEKFQQNPERVWVVWKPEEWWVPVHVLILGGLLLLGFLMPWVGVILLGGQHRRGFLLALIEGVGLGSAVLIGYVTYLRRQRRRKRLTGNLQPLDWVCARCLHTEHEPH</sequence>
<keyword evidence="1" id="KW-0472">Membrane</keyword>